<evidence type="ECO:0000313" key="4">
    <source>
        <dbReference type="Proteomes" id="UP000199689"/>
    </source>
</evidence>
<organism evidence="3 4">
    <name type="scientific">Allisonella histaminiformans</name>
    <dbReference type="NCBI Taxonomy" id="209880"/>
    <lineage>
        <taxon>Bacteria</taxon>
        <taxon>Bacillati</taxon>
        <taxon>Bacillota</taxon>
        <taxon>Negativicutes</taxon>
        <taxon>Veillonellales</taxon>
        <taxon>Veillonellaceae</taxon>
        <taxon>Allisonella</taxon>
    </lineage>
</organism>
<feature type="domain" description="WCX" evidence="2">
    <location>
        <begin position="249"/>
        <end position="324"/>
    </location>
</feature>
<evidence type="ECO:0000259" key="2">
    <source>
        <dbReference type="Pfam" id="PF25583"/>
    </source>
</evidence>
<dbReference type="PANTHER" id="PTHR34580:SF1">
    <property type="entry name" value="PROTEIN PAFC"/>
    <property type="match status" value="1"/>
</dbReference>
<dbReference type="GO" id="GO:0003677">
    <property type="term" value="F:DNA binding"/>
    <property type="evidence" value="ECO:0007669"/>
    <property type="project" value="UniProtKB-KW"/>
</dbReference>
<dbReference type="STRING" id="209880.SAMN02910343_01034"/>
<dbReference type="PROSITE" id="PS52050">
    <property type="entry name" value="WYL"/>
    <property type="match status" value="1"/>
</dbReference>
<proteinExistence type="predicted"/>
<dbReference type="Pfam" id="PF25583">
    <property type="entry name" value="WCX"/>
    <property type="match status" value="1"/>
</dbReference>
<dbReference type="AlphaFoldDB" id="A0A1G5W0V8"/>
<keyword evidence="4" id="KW-1185">Reference proteome</keyword>
<evidence type="ECO:0000313" key="3">
    <source>
        <dbReference type="EMBL" id="SDA51584.1"/>
    </source>
</evidence>
<sequence length="360" mass="41449">MPGNKRMLGVAILNVLKEYSDAEHPLKRNDIIALVQKHYNLHCDRKTVTDNIHGLQSMGYEIVSSRNPSGTYFAGRPFEESELRILIDDILFSPMISQPQARELIKKLISLGGQHFREKVPHIRNLSALPHGVNQQIFYTIDILSEAIHTQHKVSFTYNQYGTDFQLHPRREEPYLVSPYEMVTSAGKYYLLCNCEKYDNISHFRLDRITDIHISEEPLRPVKDIPGFEQGLQLPVRMAEDLYMYSGHTVDVTLETTPEMMNQLVDAFGDNFTVTSEKDGLLYAFLHVNEQAMCYWILQHGTEVKVLQPESLKQKVINAIQQMLTQYEEPGAKESELQTEEAIKDRCEGEKQVQELSFDV</sequence>
<evidence type="ECO:0000259" key="1">
    <source>
        <dbReference type="Pfam" id="PF13280"/>
    </source>
</evidence>
<dbReference type="InterPro" id="IPR051534">
    <property type="entry name" value="CBASS_pafABC_assoc_protein"/>
</dbReference>
<dbReference type="Pfam" id="PF13280">
    <property type="entry name" value="WYL"/>
    <property type="match status" value="1"/>
</dbReference>
<protein>
    <submittedName>
        <fullName evidence="3">Predicted DNA-binding transcriptional regulator YafY, contains an HTH and WYL domains</fullName>
    </submittedName>
</protein>
<dbReference type="OrthoDB" id="9772503at2"/>
<reference evidence="3 4" key="1">
    <citation type="submission" date="2016-10" db="EMBL/GenBank/DDBJ databases">
        <authorList>
            <person name="de Groot N.N."/>
        </authorList>
    </citation>
    <scope>NUCLEOTIDE SEQUENCE [LARGE SCALE GENOMIC DNA]</scope>
    <source>
        <strain evidence="3 4">DSM 15230</strain>
    </source>
</reference>
<keyword evidence="3" id="KW-0238">DNA-binding</keyword>
<feature type="domain" description="WYL" evidence="1">
    <location>
        <begin position="141"/>
        <end position="213"/>
    </location>
</feature>
<name>A0A1G5W0V8_9FIRM</name>
<accession>A0A1G5W0V8</accession>
<dbReference type="GeneID" id="87756057"/>
<dbReference type="Proteomes" id="UP000199689">
    <property type="component" value="Unassembled WGS sequence"/>
</dbReference>
<dbReference type="PANTHER" id="PTHR34580">
    <property type="match status" value="1"/>
</dbReference>
<gene>
    <name evidence="3" type="ORF">SAMN02910343_01034</name>
</gene>
<dbReference type="EMBL" id="FMXA01000012">
    <property type="protein sequence ID" value="SDA51584.1"/>
    <property type="molecule type" value="Genomic_DNA"/>
</dbReference>
<dbReference type="RefSeq" id="WP_091364546.1">
    <property type="nucleotide sequence ID" value="NZ_FMXA01000012.1"/>
</dbReference>
<dbReference type="InterPro" id="IPR057727">
    <property type="entry name" value="WCX_dom"/>
</dbReference>
<dbReference type="InterPro" id="IPR026881">
    <property type="entry name" value="WYL_dom"/>
</dbReference>